<evidence type="ECO:0000256" key="9">
    <source>
        <dbReference type="RuleBase" id="RU003448"/>
    </source>
</evidence>
<dbReference type="Proteomes" id="UP000294848">
    <property type="component" value="Unassembled WGS sequence"/>
</dbReference>
<feature type="domain" description="Aspartokinase ACT" evidence="12">
    <location>
        <begin position="377"/>
        <end position="434"/>
    </location>
</feature>
<keyword evidence="3 9" id="KW-0808">Transferase</keyword>
<dbReference type="GO" id="GO:0009088">
    <property type="term" value="P:threonine biosynthetic process"/>
    <property type="evidence" value="ECO:0007669"/>
    <property type="project" value="UniProtKB-UniPathway"/>
</dbReference>
<dbReference type="OrthoDB" id="9799110at2"/>
<dbReference type="Gene3D" id="3.30.70.260">
    <property type="match status" value="2"/>
</dbReference>
<accession>A0A4R6HAL7</accession>
<protein>
    <recommendedName>
        <fullName evidence="9">Aspartokinase</fullName>
        <ecNumber evidence="9">2.7.2.4</ecNumber>
    </recommendedName>
</protein>
<dbReference type="GO" id="GO:0009089">
    <property type="term" value="P:lysine biosynthetic process via diaminopimelate"/>
    <property type="evidence" value="ECO:0007669"/>
    <property type="project" value="UniProtKB-UniPathway"/>
</dbReference>
<dbReference type="PIRSF" id="PIRSF000726">
    <property type="entry name" value="Asp_kin"/>
    <property type="match status" value="1"/>
</dbReference>
<evidence type="ECO:0000256" key="1">
    <source>
        <dbReference type="ARBA" id="ARBA00004766"/>
    </source>
</evidence>
<dbReference type="Pfam" id="PF22468">
    <property type="entry name" value="ACT_9"/>
    <property type="match status" value="1"/>
</dbReference>
<organism evidence="13 14">
    <name type="scientific">Sunxiuqinia elliptica</name>
    <dbReference type="NCBI Taxonomy" id="655355"/>
    <lineage>
        <taxon>Bacteria</taxon>
        <taxon>Pseudomonadati</taxon>
        <taxon>Bacteroidota</taxon>
        <taxon>Bacteroidia</taxon>
        <taxon>Marinilabiliales</taxon>
        <taxon>Prolixibacteraceae</taxon>
        <taxon>Sunxiuqinia</taxon>
    </lineage>
</organism>
<dbReference type="InterPro" id="IPR054352">
    <property type="entry name" value="ACT_Aspartokinase"/>
</dbReference>
<comment type="similarity">
    <text evidence="2 9">Belongs to the aspartokinase family.</text>
</comment>
<dbReference type="UniPathway" id="UPA00051">
    <property type="reaction ID" value="UER00462"/>
</dbReference>
<keyword evidence="10" id="KW-0028">Amino-acid biosynthesis</keyword>
<evidence type="ECO:0000259" key="12">
    <source>
        <dbReference type="Pfam" id="PF22468"/>
    </source>
</evidence>
<dbReference type="InterPro" id="IPR036393">
    <property type="entry name" value="AceGlu_kinase-like_sf"/>
</dbReference>
<dbReference type="CDD" id="cd04243">
    <property type="entry name" value="AAK_AK-HSDH-like"/>
    <property type="match status" value="1"/>
</dbReference>
<evidence type="ECO:0000256" key="10">
    <source>
        <dbReference type="RuleBase" id="RU004249"/>
    </source>
</evidence>
<dbReference type="GO" id="GO:0009090">
    <property type="term" value="P:homoserine biosynthetic process"/>
    <property type="evidence" value="ECO:0007669"/>
    <property type="project" value="TreeGrafter"/>
</dbReference>
<comment type="pathway">
    <text evidence="10">Amino-acid biosynthesis; L-threonine biosynthesis; L-threonine from L-aspartate: step 1/5.</text>
</comment>
<evidence type="ECO:0000313" key="14">
    <source>
        <dbReference type="Proteomes" id="UP000294848"/>
    </source>
</evidence>
<evidence type="ECO:0000256" key="3">
    <source>
        <dbReference type="ARBA" id="ARBA00022679"/>
    </source>
</evidence>
<dbReference type="SUPFAM" id="SSF53633">
    <property type="entry name" value="Carbamate kinase-like"/>
    <property type="match status" value="1"/>
</dbReference>
<evidence type="ECO:0000256" key="4">
    <source>
        <dbReference type="ARBA" id="ARBA00022741"/>
    </source>
</evidence>
<dbReference type="EMBL" id="SNWI01000001">
    <property type="protein sequence ID" value="TDO04746.1"/>
    <property type="molecule type" value="Genomic_DNA"/>
</dbReference>
<dbReference type="InterPro" id="IPR005260">
    <property type="entry name" value="Asp_kin_monofn"/>
</dbReference>
<dbReference type="PANTHER" id="PTHR21499">
    <property type="entry name" value="ASPARTATE KINASE"/>
    <property type="match status" value="1"/>
</dbReference>
<reference evidence="13 14" key="1">
    <citation type="submission" date="2019-03" db="EMBL/GenBank/DDBJ databases">
        <title>Freshwater and sediment microbial communities from various areas in North America, analyzing microbe dynamics in response to fracking.</title>
        <authorList>
            <person name="Lamendella R."/>
        </authorList>
    </citation>
    <scope>NUCLEOTIDE SEQUENCE [LARGE SCALE GENOMIC DNA]</scope>
    <source>
        <strain evidence="13 14">114D</strain>
    </source>
</reference>
<feature type="domain" description="Aspartate/glutamate/uridylate kinase" evidence="11">
    <location>
        <begin position="2"/>
        <end position="275"/>
    </location>
</feature>
<comment type="pathway">
    <text evidence="10">Amino-acid biosynthesis; L-methionine biosynthesis via de novo pathway; L-homoserine from L-aspartate: step 1/3.</text>
</comment>
<evidence type="ECO:0000256" key="5">
    <source>
        <dbReference type="ARBA" id="ARBA00022777"/>
    </source>
</evidence>
<dbReference type="PANTHER" id="PTHR21499:SF59">
    <property type="entry name" value="ASPARTOKINASE"/>
    <property type="match status" value="1"/>
</dbReference>
<dbReference type="Gene3D" id="3.40.1160.10">
    <property type="entry name" value="Acetylglutamate kinase-like"/>
    <property type="match status" value="1"/>
</dbReference>
<dbReference type="UniPathway" id="UPA00050">
    <property type="reaction ID" value="UER00461"/>
</dbReference>
<keyword evidence="6 8" id="KW-0067">ATP-binding</keyword>
<dbReference type="SUPFAM" id="SSF55021">
    <property type="entry name" value="ACT-like"/>
    <property type="match status" value="2"/>
</dbReference>
<keyword evidence="5 9" id="KW-0418">Kinase</keyword>
<feature type="binding site" evidence="8">
    <location>
        <begin position="218"/>
        <end position="219"/>
    </location>
    <ligand>
        <name>ATP</name>
        <dbReference type="ChEBI" id="CHEBI:30616"/>
    </ligand>
</feature>
<dbReference type="GO" id="GO:0004072">
    <property type="term" value="F:aspartate kinase activity"/>
    <property type="evidence" value="ECO:0007669"/>
    <property type="project" value="UniProtKB-EC"/>
</dbReference>
<dbReference type="GO" id="GO:0005829">
    <property type="term" value="C:cytosol"/>
    <property type="evidence" value="ECO:0007669"/>
    <property type="project" value="TreeGrafter"/>
</dbReference>
<sequence length="439" mass="48443">MKVLKFGGTSVGSVENMNAVMQLITDGEKKLVVLSAMSGTTNALVEISDYLYKKNKDAARSKIGKLEQTYKDVVDNLFQAATRKQEGLKIIKQCFDTIRKQAGGTFGEIQEKTILAQGELISTGLFTQLMLENGHKTKLLPALDFMRIDSEKAADLDAITQNIDQVLQKVGEADYYITQGFICRNDQNEIDNLQRGGSDYTASLIGAALNASEVQIWTDIDGFHNNDPRFVNNTKKIEQLSFNEAAELAYFGAKILHPQTVLPAKLHNIPVRLKNTMNPSDTGTLITSKSSGTGIKAVAAKDGITAIKIRSDRMLMAYGFLKNVFEIFEFFKTPIDMISTSEVAVSLTVDTPSTLPDIVRELKEYGEVEVDEDQTIICIVGDIIQEERGFGATVFNALEGIPIRMISYGGSRNNISVLVHSKYKQQTLQAISDNLLETE</sequence>
<dbReference type="Pfam" id="PF00696">
    <property type="entry name" value="AA_kinase"/>
    <property type="match status" value="1"/>
</dbReference>
<name>A0A4R6HAL7_9BACT</name>
<evidence type="ECO:0000313" key="13">
    <source>
        <dbReference type="EMBL" id="TDO04746.1"/>
    </source>
</evidence>
<dbReference type="UniPathway" id="UPA00034">
    <property type="reaction ID" value="UER00015"/>
</dbReference>
<feature type="binding site" evidence="8">
    <location>
        <position position="41"/>
    </location>
    <ligand>
        <name>substrate</name>
    </ligand>
</feature>
<evidence type="ECO:0000256" key="8">
    <source>
        <dbReference type="PIRSR" id="PIRSR000726-1"/>
    </source>
</evidence>
<dbReference type="AlphaFoldDB" id="A0A4R6HAL7"/>
<feature type="binding site" evidence="8">
    <location>
        <position position="119"/>
    </location>
    <ligand>
        <name>substrate</name>
    </ligand>
</feature>
<dbReference type="InterPro" id="IPR045865">
    <property type="entry name" value="ACT-like_dom_sf"/>
</dbReference>
<evidence type="ECO:0000256" key="2">
    <source>
        <dbReference type="ARBA" id="ARBA00010122"/>
    </source>
</evidence>
<dbReference type="InterPro" id="IPR001341">
    <property type="entry name" value="Asp_kinase"/>
</dbReference>
<dbReference type="InterPro" id="IPR001048">
    <property type="entry name" value="Asp/Glu/Uridylate_kinase"/>
</dbReference>
<evidence type="ECO:0000256" key="7">
    <source>
        <dbReference type="ARBA" id="ARBA00047872"/>
    </source>
</evidence>
<evidence type="ECO:0000256" key="6">
    <source>
        <dbReference type="ARBA" id="ARBA00022840"/>
    </source>
</evidence>
<proteinExistence type="inferred from homology"/>
<feature type="binding site" evidence="8">
    <location>
        <position position="229"/>
    </location>
    <ligand>
        <name>ATP</name>
        <dbReference type="ChEBI" id="CHEBI:30616"/>
    </ligand>
</feature>
<dbReference type="GO" id="GO:0005524">
    <property type="term" value="F:ATP binding"/>
    <property type="evidence" value="ECO:0007669"/>
    <property type="project" value="UniProtKB-KW"/>
</dbReference>
<evidence type="ECO:0000259" key="11">
    <source>
        <dbReference type="Pfam" id="PF00696"/>
    </source>
</evidence>
<dbReference type="EC" id="2.7.2.4" evidence="9"/>
<gene>
    <name evidence="13" type="ORF">DET52_10194</name>
</gene>
<comment type="pathway">
    <text evidence="1 10">Amino-acid biosynthesis; L-lysine biosynthesis via DAP pathway; (S)-tetrahydrodipicolinate from L-aspartate: step 1/4.</text>
</comment>
<keyword evidence="4 8" id="KW-0547">Nucleotide-binding</keyword>
<comment type="caution">
    <text evidence="13">The sequence shown here is derived from an EMBL/GenBank/DDBJ whole genome shotgun (WGS) entry which is preliminary data.</text>
</comment>
<comment type="catalytic activity">
    <reaction evidence="7 9">
        <text>L-aspartate + ATP = 4-phospho-L-aspartate + ADP</text>
        <dbReference type="Rhea" id="RHEA:23776"/>
        <dbReference type="ChEBI" id="CHEBI:29991"/>
        <dbReference type="ChEBI" id="CHEBI:30616"/>
        <dbReference type="ChEBI" id="CHEBI:57535"/>
        <dbReference type="ChEBI" id="CHEBI:456216"/>
        <dbReference type="EC" id="2.7.2.4"/>
    </reaction>
</comment>
<dbReference type="NCBIfam" id="TIGR00657">
    <property type="entry name" value="asp_kinases"/>
    <property type="match status" value="1"/>
</dbReference>
<feature type="binding site" evidence="8">
    <location>
        <begin position="5"/>
        <end position="8"/>
    </location>
    <ligand>
        <name>ATP</name>
        <dbReference type="ChEBI" id="CHEBI:30616"/>
    </ligand>
</feature>
<dbReference type="InterPro" id="IPR018042">
    <property type="entry name" value="Aspartate_kinase_CS"/>
</dbReference>
<dbReference type="RefSeq" id="WP_133462911.1">
    <property type="nucleotide sequence ID" value="NZ_SNWI01000001.1"/>
</dbReference>
<dbReference type="PROSITE" id="PS00324">
    <property type="entry name" value="ASPARTOKINASE"/>
    <property type="match status" value="1"/>
</dbReference>